<name>A0A9D4G7T8_DREPO</name>
<evidence type="ECO:0000256" key="1">
    <source>
        <dbReference type="SAM" id="Phobius"/>
    </source>
</evidence>
<dbReference type="Proteomes" id="UP000828390">
    <property type="component" value="Unassembled WGS sequence"/>
</dbReference>
<evidence type="ECO:0000313" key="2">
    <source>
        <dbReference type="EMBL" id="KAH3810328.1"/>
    </source>
</evidence>
<accession>A0A9D4G7T8</accession>
<feature type="transmembrane region" description="Helical" evidence="1">
    <location>
        <begin position="216"/>
        <end position="238"/>
    </location>
</feature>
<gene>
    <name evidence="2" type="ORF">DPMN_138718</name>
</gene>
<dbReference type="AlphaFoldDB" id="A0A9D4G7T8"/>
<keyword evidence="1" id="KW-0812">Transmembrane</keyword>
<sequence>MWWSTSTTERPNPCSAAPLVSNPFSGISWTRARPRNLNPLTPRAQKNPTQKRMTRWVLKIYHAMDFQNTKFRCDLVVNGSVVFSHTVRLYVSQCSTRARGPILIEPFPQNQTISDYGGKIYFYCTGDFGCYQQVDMQFVMWSVDTFGNTASDVSDRYHLVTNESEDKTTLGVTLTIENVESIDTTRTFICTIWNDQFDQGQTNRSVVITKKERPEIVIPIVIAVSSCFAIALLVLLVYKCYGPQVKYRVYMYCPCYRRKVLDEDKYEFHVFLYHHDDDRGKAETIKQKLEDKH</sequence>
<organism evidence="2 3">
    <name type="scientific">Dreissena polymorpha</name>
    <name type="common">Zebra mussel</name>
    <name type="synonym">Mytilus polymorpha</name>
    <dbReference type="NCBI Taxonomy" id="45954"/>
    <lineage>
        <taxon>Eukaryota</taxon>
        <taxon>Metazoa</taxon>
        <taxon>Spiralia</taxon>
        <taxon>Lophotrochozoa</taxon>
        <taxon>Mollusca</taxon>
        <taxon>Bivalvia</taxon>
        <taxon>Autobranchia</taxon>
        <taxon>Heteroconchia</taxon>
        <taxon>Euheterodonta</taxon>
        <taxon>Imparidentia</taxon>
        <taxon>Neoheterodontei</taxon>
        <taxon>Myida</taxon>
        <taxon>Dreissenoidea</taxon>
        <taxon>Dreissenidae</taxon>
        <taxon>Dreissena</taxon>
    </lineage>
</organism>
<dbReference type="EMBL" id="JAIWYP010000006">
    <property type="protein sequence ID" value="KAH3810328.1"/>
    <property type="molecule type" value="Genomic_DNA"/>
</dbReference>
<keyword evidence="1" id="KW-0472">Membrane</keyword>
<reference evidence="2" key="1">
    <citation type="journal article" date="2019" name="bioRxiv">
        <title>The Genome of the Zebra Mussel, Dreissena polymorpha: A Resource for Invasive Species Research.</title>
        <authorList>
            <person name="McCartney M.A."/>
            <person name="Auch B."/>
            <person name="Kono T."/>
            <person name="Mallez S."/>
            <person name="Zhang Y."/>
            <person name="Obille A."/>
            <person name="Becker A."/>
            <person name="Abrahante J.E."/>
            <person name="Garbe J."/>
            <person name="Badalamenti J.P."/>
            <person name="Herman A."/>
            <person name="Mangelson H."/>
            <person name="Liachko I."/>
            <person name="Sullivan S."/>
            <person name="Sone E.D."/>
            <person name="Koren S."/>
            <person name="Silverstein K.A.T."/>
            <person name="Beckman K.B."/>
            <person name="Gohl D.M."/>
        </authorList>
    </citation>
    <scope>NUCLEOTIDE SEQUENCE</scope>
    <source>
        <strain evidence="2">Duluth1</strain>
        <tissue evidence="2">Whole animal</tissue>
    </source>
</reference>
<dbReference type="InterPro" id="IPR013783">
    <property type="entry name" value="Ig-like_fold"/>
</dbReference>
<evidence type="ECO:0000313" key="3">
    <source>
        <dbReference type="Proteomes" id="UP000828390"/>
    </source>
</evidence>
<reference evidence="2" key="2">
    <citation type="submission" date="2020-11" db="EMBL/GenBank/DDBJ databases">
        <authorList>
            <person name="McCartney M.A."/>
            <person name="Auch B."/>
            <person name="Kono T."/>
            <person name="Mallez S."/>
            <person name="Becker A."/>
            <person name="Gohl D.M."/>
            <person name="Silverstein K.A.T."/>
            <person name="Koren S."/>
            <person name="Bechman K.B."/>
            <person name="Herman A."/>
            <person name="Abrahante J.E."/>
            <person name="Garbe J."/>
        </authorList>
    </citation>
    <scope>NUCLEOTIDE SEQUENCE</scope>
    <source>
        <strain evidence="2">Duluth1</strain>
        <tissue evidence="2">Whole animal</tissue>
    </source>
</reference>
<keyword evidence="1" id="KW-1133">Transmembrane helix</keyword>
<proteinExistence type="predicted"/>
<keyword evidence="3" id="KW-1185">Reference proteome</keyword>
<comment type="caution">
    <text evidence="2">The sequence shown here is derived from an EMBL/GenBank/DDBJ whole genome shotgun (WGS) entry which is preliminary data.</text>
</comment>
<protein>
    <submittedName>
        <fullName evidence="2">Uncharacterized protein</fullName>
    </submittedName>
</protein>
<dbReference type="Gene3D" id="2.60.40.10">
    <property type="entry name" value="Immunoglobulins"/>
    <property type="match status" value="1"/>
</dbReference>